<dbReference type="KEGG" id="mlut:JET14_05990"/>
<dbReference type="Proteomes" id="UP000596083">
    <property type="component" value="Chromosome"/>
</dbReference>
<name>A0A7T7HM22_9HYPH</name>
<gene>
    <name evidence="3" type="ORF">JET14_05990</name>
</gene>
<dbReference type="EMBL" id="CP066786">
    <property type="protein sequence ID" value="QQM31718.1"/>
    <property type="molecule type" value="Genomic_DNA"/>
</dbReference>
<evidence type="ECO:0000256" key="1">
    <source>
        <dbReference type="SAM" id="Coils"/>
    </source>
</evidence>
<proteinExistence type="predicted"/>
<protein>
    <recommendedName>
        <fullName evidence="2">Rad50/SbcC-type AAA domain-containing protein</fullName>
    </recommendedName>
</protein>
<feature type="coiled-coil region" evidence="1">
    <location>
        <begin position="375"/>
        <end position="459"/>
    </location>
</feature>
<evidence type="ECO:0000259" key="2">
    <source>
        <dbReference type="Pfam" id="PF13476"/>
    </source>
</evidence>
<dbReference type="SUPFAM" id="SSF52540">
    <property type="entry name" value="P-loop containing nucleoside triphosphate hydrolases"/>
    <property type="match status" value="2"/>
</dbReference>
<dbReference type="InterPro" id="IPR038729">
    <property type="entry name" value="Rad50/SbcC_AAA"/>
</dbReference>
<organism evidence="3 4">
    <name type="scientific">Martelella lutilitoris</name>
    <dbReference type="NCBI Taxonomy" id="2583532"/>
    <lineage>
        <taxon>Bacteria</taxon>
        <taxon>Pseudomonadati</taxon>
        <taxon>Pseudomonadota</taxon>
        <taxon>Alphaproteobacteria</taxon>
        <taxon>Hyphomicrobiales</taxon>
        <taxon>Aurantimonadaceae</taxon>
        <taxon>Martelella</taxon>
    </lineage>
</organism>
<accession>A0A7T7HM22</accession>
<dbReference type="GO" id="GO:0016887">
    <property type="term" value="F:ATP hydrolysis activity"/>
    <property type="evidence" value="ECO:0007669"/>
    <property type="project" value="InterPro"/>
</dbReference>
<dbReference type="AlphaFoldDB" id="A0A7T7HM22"/>
<keyword evidence="1" id="KW-0175">Coiled coil</keyword>
<dbReference type="InterPro" id="IPR027417">
    <property type="entry name" value="P-loop_NTPase"/>
</dbReference>
<dbReference type="Gene3D" id="3.40.50.300">
    <property type="entry name" value="P-loop containing nucleotide triphosphate hydrolases"/>
    <property type="match status" value="2"/>
</dbReference>
<feature type="domain" description="Rad50/SbcC-type AAA" evidence="2">
    <location>
        <begin position="11"/>
        <end position="226"/>
    </location>
</feature>
<evidence type="ECO:0000313" key="3">
    <source>
        <dbReference type="EMBL" id="QQM31718.1"/>
    </source>
</evidence>
<sequence>MAVLFPTFQSLDIENYLLYPGTEKTPGLKLKFGGGPWIILGVNGLGKSTLLLVLKHILLGAVSLRPPGFGGERADIVAADKRMFAVRVSDGAKNATAQAEIRFGPRVLRVKRSLNDLSLISAEIINAQNESIASELDYQTIVATLMGVSRFEDAVRILERVTFFLETRETLVWNSAAQFEVFRAILTPENSGQLRELEKEIVSSDSAARNINAALTRLVKRREKISLQQASEVAVRAELSRVAADLDRASKIEITRQLEFDECEQRRTDARLALKRIERDVDDTALKYERLKFDLLRHSFAELPPSDQYVLMKLVSEHKCLACGEEHADAAAAELEERQKDGQCLVCGTAKDFGENVVVAADALKEKADHVFGELVRLRAKLANAADQFSAAEDEYKEIDNALELSQQKSQTLRNEYRSLVKKLPNKEQSSLSEDEKNIVYMRRQVSEFRRERERAEEKIELLLSFVVNKTEEIRVSIEDKFNITAKDFFAENVRLVYEPRHDRIGQGGRSFEFPAFEVELTSTATEGNFIRRKLSQVSLSQREYLDIIFRLTLMEVLGSGGGTLIFDGPEGSVDAVFAQKAGNLFSKTRDSDGEYNNILACNIVEGGLIPNSLKNFQGMGRKRERIVNLVELGAPTAALNVLRSEYNKIVDDLLKNDPST</sequence>
<dbReference type="Pfam" id="PF13476">
    <property type="entry name" value="AAA_23"/>
    <property type="match status" value="1"/>
</dbReference>
<dbReference type="GO" id="GO:0006302">
    <property type="term" value="P:double-strand break repair"/>
    <property type="evidence" value="ECO:0007669"/>
    <property type="project" value="InterPro"/>
</dbReference>
<evidence type="ECO:0000313" key="4">
    <source>
        <dbReference type="Proteomes" id="UP000596083"/>
    </source>
</evidence>
<dbReference type="RefSeq" id="WP_200337238.1">
    <property type="nucleotide sequence ID" value="NZ_CP066786.1"/>
</dbReference>
<reference evidence="3 4" key="1">
    <citation type="submission" date="2020-12" db="EMBL/GenBank/DDBJ databases">
        <authorList>
            <person name="Zheng R.K."/>
            <person name="Sun C.M."/>
        </authorList>
    </citation>
    <scope>NUCLEOTIDE SEQUENCE [LARGE SCALE GENOMIC DNA]</scope>
    <source>
        <strain evidence="3 4">ZRK001</strain>
    </source>
</reference>